<evidence type="ECO:0000313" key="6">
    <source>
        <dbReference type="Proteomes" id="UP000887226"/>
    </source>
</evidence>
<organism evidence="5 6">
    <name type="scientific">Calycina marina</name>
    <dbReference type="NCBI Taxonomy" id="1763456"/>
    <lineage>
        <taxon>Eukaryota</taxon>
        <taxon>Fungi</taxon>
        <taxon>Dikarya</taxon>
        <taxon>Ascomycota</taxon>
        <taxon>Pezizomycotina</taxon>
        <taxon>Leotiomycetes</taxon>
        <taxon>Helotiales</taxon>
        <taxon>Pezizellaceae</taxon>
        <taxon>Calycina</taxon>
    </lineage>
</organism>
<evidence type="ECO:0000313" key="5">
    <source>
        <dbReference type="EMBL" id="KAG9244400.1"/>
    </source>
</evidence>
<keyword evidence="6" id="KW-1185">Reference proteome</keyword>
<dbReference type="GO" id="GO:0043386">
    <property type="term" value="P:mycotoxin biosynthetic process"/>
    <property type="evidence" value="ECO:0007669"/>
    <property type="project" value="InterPro"/>
</dbReference>
<proteinExistence type="inferred from homology"/>
<name>A0A9P7Z3U8_9HELO</name>
<dbReference type="Proteomes" id="UP000887226">
    <property type="component" value="Unassembled WGS sequence"/>
</dbReference>
<evidence type="ECO:0000256" key="1">
    <source>
        <dbReference type="ARBA" id="ARBA00004685"/>
    </source>
</evidence>
<gene>
    <name evidence="5" type="ORF">BJ878DRAFT_72959</name>
</gene>
<comment type="caution">
    <text evidence="5">The sequence shown here is derived from an EMBL/GenBank/DDBJ whole genome shotgun (WGS) entry which is preliminary data.</text>
</comment>
<dbReference type="GO" id="GO:0016491">
    <property type="term" value="F:oxidoreductase activity"/>
    <property type="evidence" value="ECO:0007669"/>
    <property type="project" value="UniProtKB-KW"/>
</dbReference>
<comment type="similarity">
    <text evidence="3">Belongs to the ustYa family.</text>
</comment>
<dbReference type="Pfam" id="PF11807">
    <property type="entry name" value="UstYa"/>
    <property type="match status" value="1"/>
</dbReference>
<evidence type="ECO:0000256" key="2">
    <source>
        <dbReference type="ARBA" id="ARBA00023002"/>
    </source>
</evidence>
<protein>
    <submittedName>
        <fullName evidence="5">Uncharacterized protein</fullName>
    </submittedName>
</protein>
<dbReference type="PANTHER" id="PTHR33365:SF11">
    <property type="entry name" value="TAT PATHWAY SIGNAL SEQUENCE"/>
    <property type="match status" value="1"/>
</dbReference>
<reference evidence="5" key="1">
    <citation type="journal article" date="2021" name="IMA Fungus">
        <title>Genomic characterization of three marine fungi, including Emericellopsis atlantica sp. nov. with signatures of a generalist lifestyle and marine biomass degradation.</title>
        <authorList>
            <person name="Hagestad O.C."/>
            <person name="Hou L."/>
            <person name="Andersen J.H."/>
            <person name="Hansen E.H."/>
            <person name="Altermark B."/>
            <person name="Li C."/>
            <person name="Kuhnert E."/>
            <person name="Cox R.J."/>
            <person name="Crous P.W."/>
            <person name="Spatafora J.W."/>
            <person name="Lail K."/>
            <person name="Amirebrahimi M."/>
            <person name="Lipzen A."/>
            <person name="Pangilinan J."/>
            <person name="Andreopoulos W."/>
            <person name="Hayes R.D."/>
            <person name="Ng V."/>
            <person name="Grigoriev I.V."/>
            <person name="Jackson S.A."/>
            <person name="Sutton T.D.S."/>
            <person name="Dobson A.D.W."/>
            <person name="Rama T."/>
        </authorList>
    </citation>
    <scope>NUCLEOTIDE SEQUENCE</scope>
    <source>
        <strain evidence="5">TRa3180A</strain>
    </source>
</reference>
<keyword evidence="2" id="KW-0560">Oxidoreductase</keyword>
<dbReference type="EMBL" id="MU253909">
    <property type="protein sequence ID" value="KAG9244400.1"/>
    <property type="molecule type" value="Genomic_DNA"/>
</dbReference>
<dbReference type="PANTHER" id="PTHR33365">
    <property type="entry name" value="YALI0B05434P"/>
    <property type="match status" value="1"/>
</dbReference>
<comment type="pathway">
    <text evidence="1">Mycotoxin biosynthesis.</text>
</comment>
<feature type="signal peptide" evidence="4">
    <location>
        <begin position="1"/>
        <end position="30"/>
    </location>
</feature>
<dbReference type="AlphaFoldDB" id="A0A9P7Z3U8"/>
<keyword evidence="4" id="KW-0732">Signal</keyword>
<feature type="chain" id="PRO_5040289948" evidence="4">
    <location>
        <begin position="31"/>
        <end position="197"/>
    </location>
</feature>
<sequence length="197" mass="22123">MARAVSTSAFTPSRIIILTLLISIILLTVTQDQIASAIHAVARPRTCSPFPSSSTDEQKLAPDLRHIPRTFRHIKHLEDLSQEADEEWRATLSTPKGGFLFVENKNKEEREGKDEPWGISMFHAVHCLTMLRSSFQTFMGNGTTTTMNGHAHHQDPRLVKSGQYEAQDAMHVGHCFSYIAQVSPISNLIALLYQRLK</sequence>
<dbReference type="OrthoDB" id="3687641at2759"/>
<accession>A0A9P7Z3U8</accession>
<evidence type="ECO:0000256" key="3">
    <source>
        <dbReference type="ARBA" id="ARBA00035112"/>
    </source>
</evidence>
<dbReference type="InterPro" id="IPR021765">
    <property type="entry name" value="UstYa-like"/>
</dbReference>
<evidence type="ECO:0000256" key="4">
    <source>
        <dbReference type="SAM" id="SignalP"/>
    </source>
</evidence>